<dbReference type="STRING" id="2656787.A0A370TEJ8"/>
<dbReference type="Proteomes" id="UP000254866">
    <property type="component" value="Unassembled WGS sequence"/>
</dbReference>
<dbReference type="EMBL" id="NPIC01000009">
    <property type="protein sequence ID" value="RDL33115.1"/>
    <property type="molecule type" value="Genomic_DNA"/>
</dbReference>
<keyword evidence="3" id="KW-0963">Cytoplasm</keyword>
<comment type="subcellular location">
    <subcellularLocation>
        <location evidence="2">Cytoplasm</location>
    </subcellularLocation>
    <subcellularLocation>
        <location evidence="1">Nucleus</location>
    </subcellularLocation>
</comment>
<evidence type="ECO:0000256" key="5">
    <source>
        <dbReference type="SAM" id="MobiDB-lite"/>
    </source>
</evidence>
<dbReference type="AlphaFoldDB" id="A0A370TEJ8"/>
<dbReference type="PROSITE" id="PS50096">
    <property type="entry name" value="IQ"/>
    <property type="match status" value="1"/>
</dbReference>
<dbReference type="RefSeq" id="XP_031866608.1">
    <property type="nucleotide sequence ID" value="XM_032017177.1"/>
</dbReference>
<evidence type="ECO:0000256" key="4">
    <source>
        <dbReference type="ARBA" id="ARBA00023242"/>
    </source>
</evidence>
<feature type="region of interest" description="Disordered" evidence="5">
    <location>
        <begin position="139"/>
        <end position="223"/>
    </location>
</feature>
<evidence type="ECO:0000313" key="7">
    <source>
        <dbReference type="Proteomes" id="UP000254866"/>
    </source>
</evidence>
<feature type="compositionally biased region" description="Basic and acidic residues" evidence="5">
    <location>
        <begin position="72"/>
        <end position="94"/>
    </location>
</feature>
<feature type="compositionally biased region" description="Acidic residues" evidence="5">
    <location>
        <begin position="193"/>
        <end position="204"/>
    </location>
</feature>
<evidence type="ECO:0000256" key="3">
    <source>
        <dbReference type="ARBA" id="ARBA00022490"/>
    </source>
</evidence>
<protein>
    <submittedName>
        <fullName evidence="6">Uncharacterized protein</fullName>
    </submittedName>
</protein>
<reference evidence="6 7" key="1">
    <citation type="journal article" date="2018" name="IMA Fungus">
        <title>IMA Genome-F 9: Draft genome sequence of Annulohypoxylon stygium, Aspergillus mulundensis, Berkeleyomyces basicola (syn. Thielaviopsis basicola), Ceratocystis smalleyi, two Cercospora beticola strains, Coleophoma cylindrospora, Fusarium fracticaudum, Phialophora cf. hyalina, and Morchella septimelata.</title>
        <authorList>
            <person name="Wingfield B.D."/>
            <person name="Bills G.F."/>
            <person name="Dong Y."/>
            <person name="Huang W."/>
            <person name="Nel W.J."/>
            <person name="Swalarsk-Parry B.S."/>
            <person name="Vaghefi N."/>
            <person name="Wilken P.M."/>
            <person name="An Z."/>
            <person name="de Beer Z.W."/>
            <person name="De Vos L."/>
            <person name="Chen L."/>
            <person name="Duong T.A."/>
            <person name="Gao Y."/>
            <person name="Hammerbacher A."/>
            <person name="Kikkert J.R."/>
            <person name="Li Y."/>
            <person name="Li H."/>
            <person name="Li K."/>
            <person name="Li Q."/>
            <person name="Liu X."/>
            <person name="Ma X."/>
            <person name="Naidoo K."/>
            <person name="Pethybridge S.J."/>
            <person name="Sun J."/>
            <person name="Steenkamp E.T."/>
            <person name="van der Nest M.A."/>
            <person name="van Wyk S."/>
            <person name="Wingfield M.J."/>
            <person name="Xiong C."/>
            <person name="Yue Q."/>
            <person name="Zhang X."/>
        </authorList>
    </citation>
    <scope>NUCLEOTIDE SEQUENCE [LARGE SCALE GENOMIC DNA]</scope>
    <source>
        <strain evidence="6 7">BP 5553</strain>
    </source>
</reference>
<feature type="region of interest" description="Disordered" evidence="5">
    <location>
        <begin position="358"/>
        <end position="379"/>
    </location>
</feature>
<name>A0A370TEJ8_9HELO</name>
<dbReference type="PANTHER" id="PTHR31250:SF27">
    <property type="entry name" value="IQ DOMAIN-CONTAINING PROTEIN IQM5"/>
    <property type="match status" value="1"/>
</dbReference>
<dbReference type="OrthoDB" id="7344096at2759"/>
<organism evidence="6 7">
    <name type="scientific">Venustampulla echinocandica</name>
    <dbReference type="NCBI Taxonomy" id="2656787"/>
    <lineage>
        <taxon>Eukaryota</taxon>
        <taxon>Fungi</taxon>
        <taxon>Dikarya</taxon>
        <taxon>Ascomycota</taxon>
        <taxon>Pezizomycotina</taxon>
        <taxon>Leotiomycetes</taxon>
        <taxon>Helotiales</taxon>
        <taxon>Pleuroascaceae</taxon>
        <taxon>Venustampulla</taxon>
    </lineage>
</organism>
<keyword evidence="4" id="KW-0539">Nucleus</keyword>
<evidence type="ECO:0000256" key="2">
    <source>
        <dbReference type="ARBA" id="ARBA00004496"/>
    </source>
</evidence>
<dbReference type="InterPro" id="IPR044159">
    <property type="entry name" value="IQM"/>
</dbReference>
<dbReference type="GO" id="GO:0005634">
    <property type="term" value="C:nucleus"/>
    <property type="evidence" value="ECO:0007669"/>
    <property type="project" value="UniProtKB-SubCell"/>
</dbReference>
<feature type="region of interest" description="Disordered" evidence="5">
    <location>
        <begin position="541"/>
        <end position="576"/>
    </location>
</feature>
<feature type="region of interest" description="Disordered" evidence="5">
    <location>
        <begin position="1"/>
        <end position="56"/>
    </location>
</feature>
<dbReference type="GeneID" id="43601403"/>
<gene>
    <name evidence="6" type="ORF">BP5553_08554</name>
</gene>
<feature type="compositionally biased region" description="Polar residues" evidence="5">
    <location>
        <begin position="33"/>
        <end position="45"/>
    </location>
</feature>
<accession>A0A370TEJ8</accession>
<evidence type="ECO:0000256" key="1">
    <source>
        <dbReference type="ARBA" id="ARBA00004123"/>
    </source>
</evidence>
<dbReference type="GO" id="GO:0005737">
    <property type="term" value="C:cytoplasm"/>
    <property type="evidence" value="ECO:0007669"/>
    <property type="project" value="UniProtKB-SubCell"/>
</dbReference>
<feature type="region of interest" description="Disordered" evidence="5">
    <location>
        <begin position="70"/>
        <end position="94"/>
    </location>
</feature>
<comment type="caution">
    <text evidence="6">The sequence shown here is derived from an EMBL/GenBank/DDBJ whole genome shotgun (WGS) entry which is preliminary data.</text>
</comment>
<evidence type="ECO:0000313" key="6">
    <source>
        <dbReference type="EMBL" id="RDL33115.1"/>
    </source>
</evidence>
<dbReference type="PANTHER" id="PTHR31250">
    <property type="entry name" value="IQ DOMAIN-CONTAINING PROTEIN IQM3"/>
    <property type="match status" value="1"/>
</dbReference>
<feature type="region of interest" description="Disordered" evidence="5">
    <location>
        <begin position="614"/>
        <end position="636"/>
    </location>
</feature>
<feature type="compositionally biased region" description="Pro residues" evidence="5">
    <location>
        <begin position="17"/>
        <end position="26"/>
    </location>
</feature>
<proteinExistence type="predicted"/>
<keyword evidence="7" id="KW-1185">Reference proteome</keyword>
<sequence length="636" mass="72591">MTPPSEHLANPSSPAVSIPPIPPIPPGSRKHASTFSIDTKTSVRTSRSRQEYMDSLEMPTREMVERINNVQEQKEEEGIRRRLSVDKPDLNDEEKARAARLIQRNYRGHRERRMINGMSLDPSSRWLEAIKEARYRNLLQPRPRNSMDGNENDMESLPGSLPTRGSWGHQRHGSAAKQNWRKVGLVARRAGGDEDPDSDEESTSEENLPADEREARRKRRAEQKLERQRAAKIMDLQYFLEMVDLKHRYGSNLRTYHQEWKKADTKENFFYWLDYGEGRFIDCQGCSRERLEKEQVRYLSREERLNYLVKINKDGRLCWAKNGTLIDTTVRYKDSIHGIVPTEDSTPAYAPAVEDSAYWDERSSSDGSSTSDSDSDDQSIAANKYTTPEFDNARGIKKIRHVSATTIFNKMLRGSVTKNTWIFVADTSFRLYVGIKQSGTFQHSSFLHGARISAAGSIKIKNGRLSKLSPLSGHYRPPVSNFRAFVNSLKVEGVDMSHVSISRSFAVLVGLEAYVKTRRRGKKLLKKFSYHREKLLSPAELAKREEEEQDKSESAARERKVLEMKQQAEKEEKREHSVINTKLLDKLHITPKISGHGGGDSERCNEKMEKAERNCAIQTPGTGPENAIAPEGTRNI</sequence>